<dbReference type="Pfam" id="PF13408">
    <property type="entry name" value="Zn_ribbon_recom"/>
    <property type="match status" value="1"/>
</dbReference>
<dbReference type="EMBL" id="QLYR01000001">
    <property type="protein sequence ID" value="RAQ30113.1"/>
    <property type="molecule type" value="Genomic_DNA"/>
</dbReference>
<dbReference type="Proteomes" id="UP000249377">
    <property type="component" value="Unassembled WGS sequence"/>
</dbReference>
<sequence length="536" mass="61481">MPQKVVMEIPANPMLGDLRKRKRKLRVAAYCRVSTEEEEQQNSFEVQVDYYTEKITHHDGWQLAGIFADDGISGVRTKKRDQFNEMIELCRKKKIDLILTKSISRFARNTLDCIKHVRILKSWGIPVIFEKENIDTSNMNSEMILTCLSSFAQAESESISGNVTKGIRMGYKQGRFAFRYTGFAFQKGPDGEPEIIPKDAQTIRMIAQEFLNGDSLKGIKEKLEKASIPSPAGEPKWTTQTIQRILQNEKYAGDVLLQKTYTADFLEGRVKKNNGELPQYYIKDNHQAIIPREMFFQIQEELARRRSKKPANTKKAKTNRGRFTSKYALSERLVCGDCGCYFRRVTWNIHGRKQIVWRCINRLEFGPKSCGNSPSLEEAALHTAILEAICSLVQGQQEEMAAALQDTLIHCLAGEKEEASPIVIENKIKELETEFDRLLVLAIDENDIIDHKLKQISETILKLKQQKKRIEYTAERSKVMESKAKEVMGLISAEDLDLTEYSDALVYRIIERITVLSKEEIRIRFIGGFEITQPLH</sequence>
<name>A0A328UKP4_9FIRM</name>
<protein>
    <submittedName>
        <fullName evidence="3">Recombinase family protein</fullName>
    </submittedName>
</protein>
<dbReference type="InterPro" id="IPR038109">
    <property type="entry name" value="DNA_bind_recomb_sf"/>
</dbReference>
<dbReference type="Gene3D" id="3.90.1750.20">
    <property type="entry name" value="Putative Large Serine Recombinase, Chain B, Domain 2"/>
    <property type="match status" value="1"/>
</dbReference>
<dbReference type="InterPro" id="IPR025827">
    <property type="entry name" value="Zn_ribbon_recom_dom"/>
</dbReference>
<evidence type="ECO:0000259" key="1">
    <source>
        <dbReference type="PROSITE" id="PS51736"/>
    </source>
</evidence>
<reference evidence="3 4" key="1">
    <citation type="submission" date="2018-06" db="EMBL/GenBank/DDBJ databases">
        <title>Noncontiguous genome sequence of Ruminococcaceae bacterium ASD2818.</title>
        <authorList>
            <person name="Chaplin A.V."/>
            <person name="Sokolova S.R."/>
            <person name="Kochetkova T.O."/>
            <person name="Goltsov A.Y."/>
            <person name="Trofimov D.Y."/>
            <person name="Efimov B.A."/>
        </authorList>
    </citation>
    <scope>NUCLEOTIDE SEQUENCE [LARGE SCALE GENOMIC DNA]</scope>
    <source>
        <strain evidence="3 4">ASD2818</strain>
    </source>
</reference>
<comment type="caution">
    <text evidence="3">The sequence shown here is derived from an EMBL/GenBank/DDBJ whole genome shotgun (WGS) entry which is preliminary data.</text>
</comment>
<dbReference type="PANTHER" id="PTHR30461">
    <property type="entry name" value="DNA-INVERTASE FROM LAMBDOID PROPHAGE"/>
    <property type="match status" value="1"/>
</dbReference>
<dbReference type="InterPro" id="IPR006119">
    <property type="entry name" value="Resolv_N"/>
</dbReference>
<evidence type="ECO:0000313" key="4">
    <source>
        <dbReference type="Proteomes" id="UP000249377"/>
    </source>
</evidence>
<dbReference type="GO" id="GO:0000150">
    <property type="term" value="F:DNA strand exchange activity"/>
    <property type="evidence" value="ECO:0007669"/>
    <property type="project" value="InterPro"/>
</dbReference>
<dbReference type="Pfam" id="PF00239">
    <property type="entry name" value="Resolvase"/>
    <property type="match status" value="1"/>
</dbReference>
<dbReference type="CDD" id="cd00338">
    <property type="entry name" value="Ser_Recombinase"/>
    <property type="match status" value="1"/>
</dbReference>
<dbReference type="SUPFAM" id="SSF53041">
    <property type="entry name" value="Resolvase-like"/>
    <property type="match status" value="1"/>
</dbReference>
<dbReference type="PANTHER" id="PTHR30461:SF23">
    <property type="entry name" value="DNA RECOMBINASE-RELATED"/>
    <property type="match status" value="1"/>
</dbReference>
<evidence type="ECO:0000313" key="3">
    <source>
        <dbReference type="EMBL" id="RAQ30113.1"/>
    </source>
</evidence>
<dbReference type="RefSeq" id="WP_112331309.1">
    <property type="nucleotide sequence ID" value="NZ_QLYR01000001.1"/>
</dbReference>
<dbReference type="AlphaFoldDB" id="A0A328UKP4"/>
<gene>
    <name evidence="3" type="ORF">DPQ25_00970</name>
</gene>
<dbReference type="GO" id="GO:0003677">
    <property type="term" value="F:DNA binding"/>
    <property type="evidence" value="ECO:0007669"/>
    <property type="project" value="InterPro"/>
</dbReference>
<dbReference type="InterPro" id="IPR011109">
    <property type="entry name" value="DNA_bind_recombinase_dom"/>
</dbReference>
<dbReference type="Gene3D" id="3.40.50.1390">
    <property type="entry name" value="Resolvase, N-terminal catalytic domain"/>
    <property type="match status" value="1"/>
</dbReference>
<dbReference type="SMART" id="SM00857">
    <property type="entry name" value="Resolvase"/>
    <property type="match status" value="1"/>
</dbReference>
<dbReference type="PROSITE" id="PS51736">
    <property type="entry name" value="RECOMBINASES_3"/>
    <property type="match status" value="1"/>
</dbReference>
<accession>A0A328UKP4</accession>
<dbReference type="Pfam" id="PF07508">
    <property type="entry name" value="Recombinase"/>
    <property type="match status" value="1"/>
</dbReference>
<feature type="domain" description="Resolvase/invertase-type recombinase catalytic" evidence="1">
    <location>
        <begin position="26"/>
        <end position="174"/>
    </location>
</feature>
<evidence type="ECO:0000259" key="2">
    <source>
        <dbReference type="PROSITE" id="PS51737"/>
    </source>
</evidence>
<dbReference type="InterPro" id="IPR036162">
    <property type="entry name" value="Resolvase-like_N_sf"/>
</dbReference>
<keyword evidence="4" id="KW-1185">Reference proteome</keyword>
<feature type="domain" description="Recombinase" evidence="2">
    <location>
        <begin position="182"/>
        <end position="308"/>
    </location>
</feature>
<proteinExistence type="predicted"/>
<organism evidence="3 4">
    <name type="scientific">Hydrogeniiclostridium mannosilyticum</name>
    <dbReference type="NCBI Taxonomy" id="2764322"/>
    <lineage>
        <taxon>Bacteria</taxon>
        <taxon>Bacillati</taxon>
        <taxon>Bacillota</taxon>
        <taxon>Clostridia</taxon>
        <taxon>Eubacteriales</taxon>
        <taxon>Acutalibacteraceae</taxon>
        <taxon>Hydrogeniiclostridium</taxon>
    </lineage>
</organism>
<dbReference type="PROSITE" id="PS51737">
    <property type="entry name" value="RECOMBINASE_DNA_BIND"/>
    <property type="match status" value="1"/>
</dbReference>
<dbReference type="InterPro" id="IPR050639">
    <property type="entry name" value="SSR_resolvase"/>
</dbReference>